<name>A0A9P6FR90_9FUNG</name>
<dbReference type="EMBL" id="JAABOA010002370">
    <property type="protein sequence ID" value="KAF9579962.1"/>
    <property type="molecule type" value="Genomic_DNA"/>
</dbReference>
<proteinExistence type="predicted"/>
<feature type="non-terminal residue" evidence="2">
    <location>
        <position position="1"/>
    </location>
</feature>
<keyword evidence="3" id="KW-1185">Reference proteome</keyword>
<keyword evidence="1" id="KW-0472">Membrane</keyword>
<organism evidence="2 3">
    <name type="scientific">Lunasporangiospora selenospora</name>
    <dbReference type="NCBI Taxonomy" id="979761"/>
    <lineage>
        <taxon>Eukaryota</taxon>
        <taxon>Fungi</taxon>
        <taxon>Fungi incertae sedis</taxon>
        <taxon>Mucoromycota</taxon>
        <taxon>Mortierellomycotina</taxon>
        <taxon>Mortierellomycetes</taxon>
        <taxon>Mortierellales</taxon>
        <taxon>Mortierellaceae</taxon>
        <taxon>Lunasporangiospora</taxon>
    </lineage>
</organism>
<gene>
    <name evidence="2" type="ORF">BGW38_003570</name>
</gene>
<feature type="transmembrane region" description="Helical" evidence="1">
    <location>
        <begin position="20"/>
        <end position="40"/>
    </location>
</feature>
<comment type="caution">
    <text evidence="2">The sequence shown here is derived from an EMBL/GenBank/DDBJ whole genome shotgun (WGS) entry which is preliminary data.</text>
</comment>
<protein>
    <submittedName>
        <fullName evidence="2">Uncharacterized protein</fullName>
    </submittedName>
</protein>
<sequence length="65" mass="6988">LLETVACFTMVPPGSQLRKVSGALSVIGGILSWYYTIALLSKKSLGSLYELPIGEMTAKDVEKNV</sequence>
<reference evidence="2" key="1">
    <citation type="journal article" date="2020" name="Fungal Divers.">
        <title>Resolving the Mortierellaceae phylogeny through synthesis of multi-gene phylogenetics and phylogenomics.</title>
        <authorList>
            <person name="Vandepol N."/>
            <person name="Liber J."/>
            <person name="Desiro A."/>
            <person name="Na H."/>
            <person name="Kennedy M."/>
            <person name="Barry K."/>
            <person name="Grigoriev I.V."/>
            <person name="Miller A.N."/>
            <person name="O'Donnell K."/>
            <person name="Stajich J.E."/>
            <person name="Bonito G."/>
        </authorList>
    </citation>
    <scope>NUCLEOTIDE SEQUENCE</scope>
    <source>
        <strain evidence="2">KOD1015</strain>
    </source>
</reference>
<dbReference type="Proteomes" id="UP000780801">
    <property type="component" value="Unassembled WGS sequence"/>
</dbReference>
<keyword evidence="1" id="KW-0812">Transmembrane</keyword>
<evidence type="ECO:0000256" key="1">
    <source>
        <dbReference type="SAM" id="Phobius"/>
    </source>
</evidence>
<keyword evidence="1" id="KW-1133">Transmembrane helix</keyword>
<dbReference type="AlphaFoldDB" id="A0A9P6FR90"/>
<accession>A0A9P6FR90</accession>
<evidence type="ECO:0000313" key="3">
    <source>
        <dbReference type="Proteomes" id="UP000780801"/>
    </source>
</evidence>
<evidence type="ECO:0000313" key="2">
    <source>
        <dbReference type="EMBL" id="KAF9579962.1"/>
    </source>
</evidence>